<comment type="cofactor">
    <cofactor evidence="10">
        <name>Zn(2+)</name>
        <dbReference type="ChEBI" id="CHEBI:29105"/>
    </cofactor>
    <text evidence="10">Binds 1 zinc ion per subunit.</text>
</comment>
<dbReference type="RefSeq" id="WP_379702940.1">
    <property type="nucleotide sequence ID" value="NZ_JBHTAT010000001.1"/>
</dbReference>
<dbReference type="PANTHER" id="PTHR43221">
    <property type="entry name" value="PROTEASE HTPX"/>
    <property type="match status" value="1"/>
</dbReference>
<sequence length="312" mass="33590">MRRRGSSLLFVAVAIVTLLVYATLAFAVYRALLVLWAQRPDPLTTGVVLVVVTVVMGFAGYRIGTARVRFALDAVELPRAEAPHLYRRVDHLAERVGVETPRLLIASLSGPNALALGGARGGDVVLDGSLFRLLSADELAAIVAHELSHLKRRDSLVKTVGYSFGRLIAGGVWLVLLPVALLVGGVARAVALVCGRDPVAVRRMIHAADAAVSSLVVVCLFVLMALVRAYSRRREYAADDRAAQVVDPLAMARALEKIDRATTPGGLLSTLVVHGDEEGPLTDLLASHPPMDERIDRLRRQAAEEGEPRGRR</sequence>
<evidence type="ECO:0000313" key="14">
    <source>
        <dbReference type="EMBL" id="MFC7254743.1"/>
    </source>
</evidence>
<evidence type="ECO:0000256" key="5">
    <source>
        <dbReference type="ARBA" id="ARBA00022801"/>
    </source>
</evidence>
<keyword evidence="7 12" id="KW-1133">Transmembrane helix</keyword>
<gene>
    <name evidence="14" type="ORF">ACFQKE_05405</name>
</gene>
<evidence type="ECO:0000256" key="8">
    <source>
        <dbReference type="ARBA" id="ARBA00023049"/>
    </source>
</evidence>
<feature type="region of interest" description="Disordered" evidence="11">
    <location>
        <begin position="283"/>
        <end position="312"/>
    </location>
</feature>
<keyword evidence="1" id="KW-1003">Cell membrane</keyword>
<feature type="transmembrane region" description="Helical" evidence="12">
    <location>
        <begin position="210"/>
        <end position="231"/>
    </location>
</feature>
<evidence type="ECO:0000256" key="1">
    <source>
        <dbReference type="ARBA" id="ARBA00022475"/>
    </source>
</evidence>
<comment type="similarity">
    <text evidence="10">Belongs to the peptidase M48 family.</text>
</comment>
<reference evidence="14 15" key="1">
    <citation type="journal article" date="2019" name="Int. J. Syst. Evol. Microbiol.">
        <title>The Global Catalogue of Microorganisms (GCM) 10K type strain sequencing project: providing services to taxonomists for standard genome sequencing and annotation.</title>
        <authorList>
            <consortium name="The Broad Institute Genomics Platform"/>
            <consortium name="The Broad Institute Genome Sequencing Center for Infectious Disease"/>
            <person name="Wu L."/>
            <person name="Ma J."/>
        </authorList>
    </citation>
    <scope>NUCLEOTIDE SEQUENCE [LARGE SCALE GENOMIC DNA]</scope>
    <source>
        <strain evidence="14 15">GX21</strain>
    </source>
</reference>
<keyword evidence="5 10" id="KW-0378">Hydrolase</keyword>
<dbReference type="EMBL" id="JBHTAT010000001">
    <property type="protein sequence ID" value="MFC7254743.1"/>
    <property type="molecule type" value="Genomic_DNA"/>
</dbReference>
<dbReference type="GO" id="GO:0008237">
    <property type="term" value="F:metallopeptidase activity"/>
    <property type="evidence" value="ECO:0007669"/>
    <property type="project" value="UniProtKB-KW"/>
</dbReference>
<feature type="transmembrane region" description="Helical" evidence="12">
    <location>
        <begin position="167"/>
        <end position="190"/>
    </location>
</feature>
<keyword evidence="15" id="KW-1185">Reference proteome</keyword>
<name>A0ABD5ZVW2_9EURY</name>
<feature type="domain" description="Peptidase M48" evidence="13">
    <location>
        <begin position="81"/>
        <end position="300"/>
    </location>
</feature>
<protein>
    <submittedName>
        <fullName evidence="14">M48 family metallopeptidase</fullName>
        <ecNumber evidence="14">3.4.24.-</ecNumber>
    </submittedName>
</protein>
<keyword evidence="8 10" id="KW-0482">Metalloprotease</keyword>
<evidence type="ECO:0000256" key="12">
    <source>
        <dbReference type="SAM" id="Phobius"/>
    </source>
</evidence>
<dbReference type="InterPro" id="IPR001915">
    <property type="entry name" value="Peptidase_M48"/>
</dbReference>
<dbReference type="GeneID" id="96953065"/>
<dbReference type="EC" id="3.4.24.-" evidence="14"/>
<evidence type="ECO:0000256" key="9">
    <source>
        <dbReference type="ARBA" id="ARBA00023136"/>
    </source>
</evidence>
<dbReference type="AlphaFoldDB" id="A0ABD5ZVW2"/>
<dbReference type="Pfam" id="PF01435">
    <property type="entry name" value="Peptidase_M48"/>
    <property type="match status" value="1"/>
</dbReference>
<dbReference type="GO" id="GO:0006508">
    <property type="term" value="P:proteolysis"/>
    <property type="evidence" value="ECO:0007669"/>
    <property type="project" value="UniProtKB-KW"/>
</dbReference>
<keyword evidence="6 10" id="KW-0862">Zinc</keyword>
<keyword evidence="3 12" id="KW-0812">Transmembrane</keyword>
<evidence type="ECO:0000313" key="15">
    <source>
        <dbReference type="Proteomes" id="UP001596434"/>
    </source>
</evidence>
<evidence type="ECO:0000256" key="6">
    <source>
        <dbReference type="ARBA" id="ARBA00022833"/>
    </source>
</evidence>
<feature type="compositionally biased region" description="Basic and acidic residues" evidence="11">
    <location>
        <begin position="290"/>
        <end position="312"/>
    </location>
</feature>
<dbReference type="GO" id="GO:0046872">
    <property type="term" value="F:metal ion binding"/>
    <property type="evidence" value="ECO:0007669"/>
    <property type="project" value="UniProtKB-KW"/>
</dbReference>
<dbReference type="PANTHER" id="PTHR43221:SF2">
    <property type="entry name" value="PROTEASE HTPX HOMOLOG"/>
    <property type="match status" value="1"/>
</dbReference>
<keyword evidence="2 10" id="KW-0645">Protease</keyword>
<proteinExistence type="inferred from homology"/>
<organism evidence="14 15">
    <name type="scientific">Haloplanus litoreus</name>
    <dbReference type="NCBI Taxonomy" id="767515"/>
    <lineage>
        <taxon>Archaea</taxon>
        <taxon>Methanobacteriati</taxon>
        <taxon>Methanobacteriota</taxon>
        <taxon>Stenosarchaea group</taxon>
        <taxon>Halobacteria</taxon>
        <taxon>Halobacteriales</taxon>
        <taxon>Haloferacaceae</taxon>
        <taxon>Haloplanus</taxon>
    </lineage>
</organism>
<evidence type="ECO:0000256" key="10">
    <source>
        <dbReference type="RuleBase" id="RU003983"/>
    </source>
</evidence>
<evidence type="ECO:0000256" key="2">
    <source>
        <dbReference type="ARBA" id="ARBA00022670"/>
    </source>
</evidence>
<evidence type="ECO:0000256" key="7">
    <source>
        <dbReference type="ARBA" id="ARBA00022989"/>
    </source>
</evidence>
<comment type="caution">
    <text evidence="14">The sequence shown here is derived from an EMBL/GenBank/DDBJ whole genome shotgun (WGS) entry which is preliminary data.</text>
</comment>
<dbReference type="InterPro" id="IPR050083">
    <property type="entry name" value="HtpX_protease"/>
</dbReference>
<evidence type="ECO:0000256" key="4">
    <source>
        <dbReference type="ARBA" id="ARBA00022723"/>
    </source>
</evidence>
<dbReference type="Gene3D" id="3.30.2010.10">
    <property type="entry name" value="Metalloproteases ('zincins'), catalytic domain"/>
    <property type="match status" value="1"/>
</dbReference>
<keyword evidence="9 12" id="KW-0472">Membrane</keyword>
<keyword evidence="4" id="KW-0479">Metal-binding</keyword>
<accession>A0ABD5ZVW2</accession>
<evidence type="ECO:0000256" key="3">
    <source>
        <dbReference type="ARBA" id="ARBA00022692"/>
    </source>
</evidence>
<evidence type="ECO:0000256" key="11">
    <source>
        <dbReference type="SAM" id="MobiDB-lite"/>
    </source>
</evidence>
<feature type="transmembrane region" description="Helical" evidence="12">
    <location>
        <begin position="43"/>
        <end position="61"/>
    </location>
</feature>
<dbReference type="Proteomes" id="UP001596434">
    <property type="component" value="Unassembled WGS sequence"/>
</dbReference>
<evidence type="ECO:0000259" key="13">
    <source>
        <dbReference type="Pfam" id="PF01435"/>
    </source>
</evidence>